<proteinExistence type="predicted"/>
<dbReference type="EMBL" id="CAJOBZ010000034">
    <property type="protein sequence ID" value="CAF4897259.1"/>
    <property type="molecule type" value="Genomic_DNA"/>
</dbReference>
<dbReference type="Proteomes" id="UP000663880">
    <property type="component" value="Unassembled WGS sequence"/>
</dbReference>
<gene>
    <name evidence="1" type="ORF">PMACD_LOCUS10980</name>
</gene>
<evidence type="ECO:0000313" key="2">
    <source>
        <dbReference type="Proteomes" id="UP000663880"/>
    </source>
</evidence>
<accession>A0A821UXS7</accession>
<comment type="caution">
    <text evidence="1">The sequence shown here is derived from an EMBL/GenBank/DDBJ whole genome shotgun (WGS) entry which is preliminary data.</text>
</comment>
<dbReference type="AlphaFoldDB" id="A0A821UXS7"/>
<organism evidence="1 2">
    <name type="scientific">Pieris macdunnoughi</name>
    <dbReference type="NCBI Taxonomy" id="345717"/>
    <lineage>
        <taxon>Eukaryota</taxon>
        <taxon>Metazoa</taxon>
        <taxon>Ecdysozoa</taxon>
        <taxon>Arthropoda</taxon>
        <taxon>Hexapoda</taxon>
        <taxon>Insecta</taxon>
        <taxon>Pterygota</taxon>
        <taxon>Neoptera</taxon>
        <taxon>Endopterygota</taxon>
        <taxon>Lepidoptera</taxon>
        <taxon>Glossata</taxon>
        <taxon>Ditrysia</taxon>
        <taxon>Papilionoidea</taxon>
        <taxon>Pieridae</taxon>
        <taxon>Pierinae</taxon>
        <taxon>Pieris</taxon>
    </lineage>
</organism>
<name>A0A821UXS7_9NEOP</name>
<sequence>MPDIRFYDNMLFNYETTNRTYFQPEIINYYPPTLYQEKVTRPRPAYKPLKNIHTLTEFKKHDLPTELFANQKQIIRKDARKVHSTGIVSFLICNYILPYALARLECAHLYHISALFQSLSQWKKIVFLSIFLVGLT</sequence>
<evidence type="ECO:0000313" key="1">
    <source>
        <dbReference type="EMBL" id="CAF4897259.1"/>
    </source>
</evidence>
<dbReference type="OrthoDB" id="6572538at2759"/>
<keyword evidence="2" id="KW-1185">Reference proteome</keyword>
<protein>
    <submittedName>
        <fullName evidence="1">Uncharacterized protein</fullName>
    </submittedName>
</protein>
<reference evidence="1" key="1">
    <citation type="submission" date="2021-02" db="EMBL/GenBank/DDBJ databases">
        <authorList>
            <person name="Steward A R."/>
        </authorList>
    </citation>
    <scope>NUCLEOTIDE SEQUENCE</scope>
</reference>